<feature type="domain" description="B30.2/SPRY" evidence="4">
    <location>
        <begin position="1"/>
        <end position="171"/>
    </location>
</feature>
<dbReference type="Gene3D" id="3.30.160.60">
    <property type="entry name" value="Classic Zinc Finger"/>
    <property type="match status" value="1"/>
</dbReference>
<dbReference type="SUPFAM" id="SSF57845">
    <property type="entry name" value="B-box zinc-binding domain"/>
    <property type="match status" value="1"/>
</dbReference>
<dbReference type="Proteomes" id="UP000265160">
    <property type="component" value="LG17"/>
</dbReference>
<dbReference type="Pfam" id="PF00622">
    <property type="entry name" value="SPRY"/>
    <property type="match status" value="1"/>
</dbReference>
<dbReference type="Gene3D" id="2.60.120.920">
    <property type="match status" value="1"/>
</dbReference>
<keyword evidence="2" id="KW-0863">Zinc-finger</keyword>
<evidence type="ECO:0000256" key="3">
    <source>
        <dbReference type="ARBA" id="ARBA00022833"/>
    </source>
</evidence>
<reference evidence="5" key="2">
    <citation type="submission" date="2025-08" db="UniProtKB">
        <authorList>
            <consortium name="Ensembl"/>
        </authorList>
    </citation>
    <scope>IDENTIFICATION</scope>
</reference>
<evidence type="ECO:0000313" key="5">
    <source>
        <dbReference type="Ensembl" id="ENSMZEP00005010751.1"/>
    </source>
</evidence>
<organism evidence="5 6">
    <name type="scientific">Maylandia zebra</name>
    <name type="common">zebra mbuna</name>
    <dbReference type="NCBI Taxonomy" id="106582"/>
    <lineage>
        <taxon>Eukaryota</taxon>
        <taxon>Metazoa</taxon>
        <taxon>Chordata</taxon>
        <taxon>Craniata</taxon>
        <taxon>Vertebrata</taxon>
        <taxon>Euteleostomi</taxon>
        <taxon>Actinopterygii</taxon>
        <taxon>Neopterygii</taxon>
        <taxon>Teleostei</taxon>
        <taxon>Neoteleostei</taxon>
        <taxon>Acanthomorphata</taxon>
        <taxon>Ovalentaria</taxon>
        <taxon>Cichlomorphae</taxon>
        <taxon>Cichliformes</taxon>
        <taxon>Cichlidae</taxon>
        <taxon>African cichlids</taxon>
        <taxon>Pseudocrenilabrinae</taxon>
        <taxon>Haplochromini</taxon>
        <taxon>Maylandia</taxon>
        <taxon>Maylandia zebra complex</taxon>
    </lineage>
</organism>
<keyword evidence="1" id="KW-0479">Metal-binding</keyword>
<dbReference type="PANTHER" id="PTHR25465">
    <property type="entry name" value="B-BOX DOMAIN CONTAINING"/>
    <property type="match status" value="1"/>
</dbReference>
<reference evidence="5 6" key="1">
    <citation type="journal article" date="2014" name="Nature">
        <title>The genomic substrate for adaptive radiation in African cichlid fish.</title>
        <authorList>
            <person name="Brawand D."/>
            <person name="Wagner C.E."/>
            <person name="Li Y.I."/>
            <person name="Malinsky M."/>
            <person name="Keller I."/>
            <person name="Fan S."/>
            <person name="Simakov O."/>
            <person name="Ng A.Y."/>
            <person name="Lim Z.W."/>
            <person name="Bezault E."/>
            <person name="Turner-Maier J."/>
            <person name="Johnson J."/>
            <person name="Alcazar R."/>
            <person name="Noh H.J."/>
            <person name="Russell P."/>
            <person name="Aken B."/>
            <person name="Alfoldi J."/>
            <person name="Amemiya C."/>
            <person name="Azzouzi N."/>
            <person name="Baroiller J.F."/>
            <person name="Barloy-Hubler F."/>
            <person name="Berlin A."/>
            <person name="Bloomquist R."/>
            <person name="Carleton K.L."/>
            <person name="Conte M.A."/>
            <person name="D'Cotta H."/>
            <person name="Eshel O."/>
            <person name="Gaffney L."/>
            <person name="Galibert F."/>
            <person name="Gante H.F."/>
            <person name="Gnerre S."/>
            <person name="Greuter L."/>
            <person name="Guyon R."/>
            <person name="Haddad N.S."/>
            <person name="Haerty W."/>
            <person name="Harris R.M."/>
            <person name="Hofmann H.A."/>
            <person name="Hourlier T."/>
            <person name="Hulata G."/>
            <person name="Jaffe D.B."/>
            <person name="Lara M."/>
            <person name="Lee A.P."/>
            <person name="MacCallum I."/>
            <person name="Mwaiko S."/>
            <person name="Nikaido M."/>
            <person name="Nishihara H."/>
            <person name="Ozouf-Costaz C."/>
            <person name="Penman D.J."/>
            <person name="Przybylski D."/>
            <person name="Rakotomanga M."/>
            <person name="Renn S.C.P."/>
            <person name="Ribeiro F.J."/>
            <person name="Ron M."/>
            <person name="Salzburger W."/>
            <person name="Sanchez-Pulido L."/>
            <person name="Santos M.E."/>
            <person name="Searle S."/>
            <person name="Sharpe T."/>
            <person name="Swofford R."/>
            <person name="Tan F.J."/>
            <person name="Williams L."/>
            <person name="Young S."/>
            <person name="Yin S."/>
            <person name="Okada N."/>
            <person name="Kocher T.D."/>
            <person name="Miska E.A."/>
            <person name="Lander E.S."/>
            <person name="Venkatesh B."/>
            <person name="Fernald R.D."/>
            <person name="Meyer A."/>
            <person name="Ponting C.P."/>
            <person name="Streelman J.T."/>
            <person name="Lindblad-Toh K."/>
            <person name="Seehausen O."/>
            <person name="Di Palma F."/>
        </authorList>
    </citation>
    <scope>NUCLEOTIDE SEQUENCE</scope>
</reference>
<dbReference type="PRINTS" id="PR01407">
    <property type="entry name" value="BUTYPHLNCDUF"/>
</dbReference>
<dbReference type="PANTHER" id="PTHR25465:SF32">
    <property type="entry name" value="BLOODTHIRSTY-RELATED GENE FAMILY, MEMBER 16 ISOFORM X1-RELATED"/>
    <property type="match status" value="1"/>
</dbReference>
<keyword evidence="6" id="KW-1185">Reference proteome</keyword>
<name>A0A3P9BM85_9CICH</name>
<dbReference type="Ensembl" id="ENSMZET00005011128.1">
    <property type="protein sequence ID" value="ENSMZEP00005010751.1"/>
    <property type="gene ID" value="ENSMZEG00005008080.1"/>
</dbReference>
<sequence>MCLVCLTSYCQADLEPHQRVASLKKHKLIDPVSNLKGRVCQKHDKMLELFCCTDQVCIFWTLGVVKESVNKHMGFPPTPKDGAWTLSARYTGWDVQYFACDSEILLLHVRQTPKTVGVFVDYEKGEVSFYDVDTRTLMYSFTGCTFTEKPSTLKYRGDDITKKQDYTLRHK</sequence>
<dbReference type="GO" id="GO:0008270">
    <property type="term" value="F:zinc ion binding"/>
    <property type="evidence" value="ECO:0007669"/>
    <property type="project" value="UniProtKB-KW"/>
</dbReference>
<proteinExistence type="predicted"/>
<dbReference type="GeneTree" id="ENSGT01040000240385"/>
<dbReference type="AlphaFoldDB" id="A0A3P9BM85"/>
<reference evidence="5" key="3">
    <citation type="submission" date="2025-09" db="UniProtKB">
        <authorList>
            <consortium name="Ensembl"/>
        </authorList>
    </citation>
    <scope>IDENTIFICATION</scope>
</reference>
<dbReference type="InterPro" id="IPR003879">
    <property type="entry name" value="Butyrophylin_SPRY"/>
</dbReference>
<dbReference type="Gene3D" id="4.10.830.40">
    <property type="match status" value="1"/>
</dbReference>
<evidence type="ECO:0000259" key="4">
    <source>
        <dbReference type="PROSITE" id="PS50188"/>
    </source>
</evidence>
<dbReference type="InterPro" id="IPR003877">
    <property type="entry name" value="SPRY_dom"/>
</dbReference>
<dbReference type="InterPro" id="IPR013320">
    <property type="entry name" value="ConA-like_dom_sf"/>
</dbReference>
<dbReference type="PROSITE" id="PS50188">
    <property type="entry name" value="B302_SPRY"/>
    <property type="match status" value="1"/>
</dbReference>
<dbReference type="SUPFAM" id="SSF49899">
    <property type="entry name" value="Concanavalin A-like lectins/glucanases"/>
    <property type="match status" value="1"/>
</dbReference>
<evidence type="ECO:0000256" key="2">
    <source>
        <dbReference type="ARBA" id="ARBA00022771"/>
    </source>
</evidence>
<protein>
    <recommendedName>
        <fullName evidence="4">B30.2/SPRY domain-containing protein</fullName>
    </recommendedName>
</protein>
<keyword evidence="3" id="KW-0862">Zinc</keyword>
<evidence type="ECO:0000256" key="1">
    <source>
        <dbReference type="ARBA" id="ARBA00022723"/>
    </source>
</evidence>
<accession>A0A3P9BM85</accession>
<dbReference type="InterPro" id="IPR001870">
    <property type="entry name" value="B30.2/SPRY"/>
</dbReference>
<evidence type="ECO:0000313" key="6">
    <source>
        <dbReference type="Proteomes" id="UP000265160"/>
    </source>
</evidence>
<dbReference type="InterPro" id="IPR051051">
    <property type="entry name" value="E3_ubiq-ligase_TRIM/RNF"/>
</dbReference>
<dbReference type="InterPro" id="IPR043136">
    <property type="entry name" value="B30.2/SPRY_sf"/>
</dbReference>